<protein>
    <submittedName>
        <fullName evidence="2">Mce family domain protein</fullName>
    </submittedName>
</protein>
<name>A0A1V3WU32_MYCKA</name>
<comment type="caution">
    <text evidence="2">The sequence shown here is derived from an EMBL/GenBank/DDBJ whole genome shotgun (WGS) entry which is preliminary data.</text>
</comment>
<evidence type="ECO:0000313" key="3">
    <source>
        <dbReference type="Proteomes" id="UP000189229"/>
    </source>
</evidence>
<feature type="transmembrane region" description="Helical" evidence="1">
    <location>
        <begin position="7"/>
        <end position="29"/>
    </location>
</feature>
<evidence type="ECO:0000256" key="1">
    <source>
        <dbReference type="SAM" id="Phobius"/>
    </source>
</evidence>
<accession>A0A1V3WU32</accession>
<evidence type="ECO:0000313" key="2">
    <source>
        <dbReference type="EMBL" id="OOK70427.1"/>
    </source>
</evidence>
<gene>
    <name evidence="2" type="primary">mce3B</name>
    <name evidence="2" type="ORF">BZL30_6169</name>
</gene>
<keyword evidence="1" id="KW-0472">Membrane</keyword>
<dbReference type="EMBL" id="MVBM01000006">
    <property type="protein sequence ID" value="OOK70427.1"/>
    <property type="molecule type" value="Genomic_DNA"/>
</dbReference>
<keyword evidence="1" id="KW-0812">Transmembrane</keyword>
<keyword evidence="1" id="KW-1133">Transmembrane helix</keyword>
<dbReference type="Proteomes" id="UP000189229">
    <property type="component" value="Unassembled WGS sequence"/>
</dbReference>
<dbReference type="AlphaFoldDB" id="A0A1V3WU32"/>
<sequence length="78" mass="8319">MSSSRPMIIKFGIFAVIMAVLTVFLFFIFGQYRTGSTNGYSAVFNDVSRLKAGQTVRVAASGWAPSTASRSCPTKGCG</sequence>
<proteinExistence type="predicted"/>
<reference evidence="2 3" key="1">
    <citation type="submission" date="2017-02" db="EMBL/GenBank/DDBJ databases">
        <title>Complete genome sequences of Mycobacterium kansasii strains isolated from rhesus macaques.</title>
        <authorList>
            <person name="Panda A."/>
            <person name="Nagaraj S."/>
            <person name="Zhao X."/>
            <person name="Tettelin H."/>
            <person name="Detolla L.J."/>
        </authorList>
    </citation>
    <scope>NUCLEOTIDE SEQUENCE [LARGE SCALE GENOMIC DNA]</scope>
    <source>
        <strain evidence="2 3">11-3813</strain>
    </source>
</reference>
<organism evidence="2 3">
    <name type="scientific">Mycobacterium kansasii</name>
    <dbReference type="NCBI Taxonomy" id="1768"/>
    <lineage>
        <taxon>Bacteria</taxon>
        <taxon>Bacillati</taxon>
        <taxon>Actinomycetota</taxon>
        <taxon>Actinomycetes</taxon>
        <taxon>Mycobacteriales</taxon>
        <taxon>Mycobacteriaceae</taxon>
        <taxon>Mycobacterium</taxon>
    </lineage>
</organism>